<evidence type="ECO:0000313" key="3">
    <source>
        <dbReference type="EMBL" id="RHY59651.1"/>
    </source>
</evidence>
<evidence type="ECO:0000313" key="10">
    <source>
        <dbReference type="Proteomes" id="UP000266643"/>
    </source>
</evidence>
<evidence type="ECO:0000313" key="8">
    <source>
        <dbReference type="Proteomes" id="UP000266196"/>
    </source>
</evidence>
<dbReference type="Proteomes" id="UP000286510">
    <property type="component" value="Unassembled WGS sequence"/>
</dbReference>
<evidence type="ECO:0000313" key="9">
    <source>
        <dbReference type="Proteomes" id="UP000266239"/>
    </source>
</evidence>
<dbReference type="Proteomes" id="UP000265716">
    <property type="component" value="Unassembled WGS sequence"/>
</dbReference>
<protein>
    <recommendedName>
        <fullName evidence="13">DDE-1 domain-containing protein</fullName>
    </recommendedName>
</protein>
<evidence type="ECO:0000313" key="6">
    <source>
        <dbReference type="EMBL" id="RHZ16624.1"/>
    </source>
</evidence>
<evidence type="ECO:0000313" key="12">
    <source>
        <dbReference type="Proteomes" id="UP000286510"/>
    </source>
</evidence>
<evidence type="ECO:0000313" key="11">
    <source>
        <dbReference type="Proteomes" id="UP000283543"/>
    </source>
</evidence>
<dbReference type="Proteomes" id="UP000266239">
    <property type="component" value="Unassembled WGS sequence"/>
</dbReference>
<dbReference type="EMBL" id="QUTB01004793">
    <property type="protein sequence ID" value="RHY59651.1"/>
    <property type="molecule type" value="Genomic_DNA"/>
</dbReference>
<evidence type="ECO:0000313" key="1">
    <source>
        <dbReference type="EMBL" id="RHY22673.1"/>
    </source>
</evidence>
<dbReference type="InterPro" id="IPR050863">
    <property type="entry name" value="CenT-Element_Derived"/>
</dbReference>
<proteinExistence type="predicted"/>
<evidence type="ECO:0000313" key="5">
    <source>
        <dbReference type="EMBL" id="RHY82109.1"/>
    </source>
</evidence>
<evidence type="ECO:0000313" key="4">
    <source>
        <dbReference type="EMBL" id="RHY66261.1"/>
    </source>
</evidence>
<dbReference type="AlphaFoldDB" id="A0A397BUN5"/>
<dbReference type="EMBL" id="QUTF01013681">
    <property type="protein sequence ID" value="RHZ16624.1"/>
    <property type="molecule type" value="Genomic_DNA"/>
</dbReference>
<dbReference type="GO" id="GO:0003677">
    <property type="term" value="F:DNA binding"/>
    <property type="evidence" value="ECO:0007669"/>
    <property type="project" value="TreeGrafter"/>
</dbReference>
<dbReference type="EMBL" id="QUTD01006083">
    <property type="protein sequence ID" value="RHY57635.1"/>
    <property type="molecule type" value="Genomic_DNA"/>
</dbReference>
<dbReference type="EMBL" id="QUTC01004155">
    <property type="protein sequence ID" value="RHY66261.1"/>
    <property type="molecule type" value="Genomic_DNA"/>
</dbReference>
<comment type="caution">
    <text evidence="1">The sequence shown here is derived from an EMBL/GenBank/DDBJ whole genome shotgun (WGS) entry which is preliminary data.</text>
</comment>
<accession>A0A397BUN5</accession>
<dbReference type="Proteomes" id="UP000266643">
    <property type="component" value="Unassembled WGS sequence"/>
</dbReference>
<dbReference type="GO" id="GO:0005634">
    <property type="term" value="C:nucleus"/>
    <property type="evidence" value="ECO:0007669"/>
    <property type="project" value="TreeGrafter"/>
</dbReference>
<dbReference type="PANTHER" id="PTHR19303:SF57">
    <property type="entry name" value="HTH CENPB-TYPE DOMAIN-CONTAINING PROTEIN"/>
    <property type="match status" value="1"/>
</dbReference>
<sequence>MRRRCHKSYSIGEKRKLLASFERLGLSSRRFCEIEGIPKATWRDWRKNSKKIKETAINAKRKTLGGQGAKCSIPFRNHLLSLMKDVRRDEHILTSMHMITFMKTYYEDWLTTYTEGKRDGYKSLLKLCQDFARRHNFLQRVPCYTKIPTVDMELLRDEFAARFWVKYNAYDMCDIINVDETMVNYKMPPGKIWAEKGGSSMVDKKQKHSDRLTAVLSCRANGERFSVLEPLPANCTSVCQPLDVGVMGPFKKLLRTLWPKEKPVTTAAEKRMAMIKRSIAAWEMIHLTRFAIIRKGASKT</sequence>
<dbReference type="Proteomes" id="UP000283543">
    <property type="component" value="Unassembled WGS sequence"/>
</dbReference>
<dbReference type="VEuPathDB" id="FungiDB:H257_03441"/>
<dbReference type="Proteomes" id="UP000266196">
    <property type="component" value="Unassembled WGS sequence"/>
</dbReference>
<organism evidence="1 9">
    <name type="scientific">Aphanomyces astaci</name>
    <name type="common">Crayfish plague agent</name>
    <dbReference type="NCBI Taxonomy" id="112090"/>
    <lineage>
        <taxon>Eukaryota</taxon>
        <taxon>Sar</taxon>
        <taxon>Stramenopiles</taxon>
        <taxon>Oomycota</taxon>
        <taxon>Saprolegniomycetes</taxon>
        <taxon>Saprolegniales</taxon>
        <taxon>Verrucalvaceae</taxon>
        <taxon>Aphanomyces</taxon>
    </lineage>
</organism>
<dbReference type="EMBL" id="QUTE01022466">
    <property type="protein sequence ID" value="RHY82109.1"/>
    <property type="molecule type" value="Genomic_DNA"/>
</dbReference>
<evidence type="ECO:0008006" key="13">
    <source>
        <dbReference type="Google" id="ProtNLM"/>
    </source>
</evidence>
<dbReference type="PANTHER" id="PTHR19303">
    <property type="entry name" value="TRANSPOSON"/>
    <property type="match status" value="1"/>
</dbReference>
<reference evidence="7 8" key="1">
    <citation type="submission" date="2018-08" db="EMBL/GenBank/DDBJ databases">
        <title>Aphanomyces genome sequencing and annotation.</title>
        <authorList>
            <person name="Minardi D."/>
            <person name="Oidtmann B."/>
            <person name="Van Der Giezen M."/>
            <person name="Studholme D.J."/>
        </authorList>
    </citation>
    <scope>NUCLEOTIDE SEQUENCE [LARGE SCALE GENOMIC DNA]</scope>
    <source>
        <strain evidence="5 8">197901</strain>
        <strain evidence="2 10">D2</strain>
        <strain evidence="6 12">FDL457</strain>
        <strain evidence="4 7">SA</strain>
        <strain evidence="3 11">Si</strain>
        <strain evidence="1 9">Yx</strain>
    </source>
</reference>
<gene>
    <name evidence="1" type="ORF">DYB25_007401</name>
    <name evidence="6" type="ORF">DYB26_007275</name>
    <name evidence="2" type="ORF">DYB30_011453</name>
    <name evidence="5" type="ORF">DYB31_003884</name>
    <name evidence="3" type="ORF">DYB34_005584</name>
    <name evidence="4" type="ORF">DYB38_008179</name>
</gene>
<dbReference type="EMBL" id="QUTA01003667">
    <property type="protein sequence ID" value="RHY22673.1"/>
    <property type="molecule type" value="Genomic_DNA"/>
</dbReference>
<evidence type="ECO:0000313" key="7">
    <source>
        <dbReference type="Proteomes" id="UP000265716"/>
    </source>
</evidence>
<name>A0A397BUN5_APHAT</name>
<evidence type="ECO:0000313" key="2">
    <source>
        <dbReference type="EMBL" id="RHY57635.1"/>
    </source>
</evidence>